<reference evidence="1" key="1">
    <citation type="submission" date="2014-09" db="EMBL/GenBank/DDBJ databases">
        <authorList>
            <person name="Magalhaes I.L.F."/>
            <person name="Oliveira U."/>
            <person name="Santos F.R."/>
            <person name="Vidigal T.H.D.A."/>
            <person name="Brescovit A.D."/>
            <person name="Santos A.J."/>
        </authorList>
    </citation>
    <scope>NUCLEOTIDE SEQUENCE</scope>
    <source>
        <tissue evidence="1">Shoot tissue taken approximately 20 cm above the soil surface</tissue>
    </source>
</reference>
<reference evidence="1" key="2">
    <citation type="journal article" date="2015" name="Data Brief">
        <title>Shoot transcriptome of the giant reed, Arundo donax.</title>
        <authorList>
            <person name="Barrero R.A."/>
            <person name="Guerrero F.D."/>
            <person name="Moolhuijzen P."/>
            <person name="Goolsby J.A."/>
            <person name="Tidwell J."/>
            <person name="Bellgard S.E."/>
            <person name="Bellgard M.I."/>
        </authorList>
    </citation>
    <scope>NUCLEOTIDE SEQUENCE</scope>
    <source>
        <tissue evidence="1">Shoot tissue taken approximately 20 cm above the soil surface</tissue>
    </source>
</reference>
<accession>A0A0A9GST5</accession>
<protein>
    <submittedName>
        <fullName evidence="1">Uncharacterized protein</fullName>
    </submittedName>
</protein>
<dbReference type="AlphaFoldDB" id="A0A0A9GST5"/>
<dbReference type="EMBL" id="GBRH01170289">
    <property type="protein sequence ID" value="JAE27607.1"/>
    <property type="molecule type" value="Transcribed_RNA"/>
</dbReference>
<evidence type="ECO:0000313" key="1">
    <source>
        <dbReference type="EMBL" id="JAE27607.1"/>
    </source>
</evidence>
<proteinExistence type="predicted"/>
<name>A0A0A9GST5_ARUDO</name>
<sequence length="46" mass="5543">MVLLPNSCSVMVVHPQRYSFSAVRCSFLDRHHYLNTTCRWQRYNLL</sequence>
<organism evidence="1">
    <name type="scientific">Arundo donax</name>
    <name type="common">Giant reed</name>
    <name type="synonym">Donax arundinaceus</name>
    <dbReference type="NCBI Taxonomy" id="35708"/>
    <lineage>
        <taxon>Eukaryota</taxon>
        <taxon>Viridiplantae</taxon>
        <taxon>Streptophyta</taxon>
        <taxon>Embryophyta</taxon>
        <taxon>Tracheophyta</taxon>
        <taxon>Spermatophyta</taxon>
        <taxon>Magnoliopsida</taxon>
        <taxon>Liliopsida</taxon>
        <taxon>Poales</taxon>
        <taxon>Poaceae</taxon>
        <taxon>PACMAD clade</taxon>
        <taxon>Arundinoideae</taxon>
        <taxon>Arundineae</taxon>
        <taxon>Arundo</taxon>
    </lineage>
</organism>